<sequence>MVLAKRDMLICDLTQSYAPKGGGGVSTYLREKREHVLERTGHRLLQIVPGPQDRIVERGRHIWVEVGARQVHGSPNYRFILRTGAVREVLEHFRPDVIESLCPWVLPWTAINYARAYPQTALVAGYHTDFPNVHIHRVGARLFGDSAAEHLRGLAVRYAAKTYDAFDRVYALNEPVRDQLAQWGIGHVDVLSLGVDTKAFSPSRRDPGFRAKLGLKGNGPLLIYAGRLDNEKRADRLVDMFRRLPPELGAGLVLLGDGKLRDKLIRETRGMAVALPGFVDNRDDLAVALASSDIYVSAMADETFGISVIEAQASGLPVVGVASGAMPDRVPAGLGLLAPVDDVDAMAAYVQAIWARGHRAMGMAARAHVAGRFSWEQTFNHLLDDVYSAALIRRAERRSQRFGWAGLGLGELATGAA</sequence>
<dbReference type="InterPro" id="IPR028098">
    <property type="entry name" value="Glyco_trans_4-like_N"/>
</dbReference>
<organism evidence="3 4">
    <name type="scientific">Novosphingobium umbonatum</name>
    <dbReference type="NCBI Taxonomy" id="1908524"/>
    <lineage>
        <taxon>Bacteria</taxon>
        <taxon>Pseudomonadati</taxon>
        <taxon>Pseudomonadota</taxon>
        <taxon>Alphaproteobacteria</taxon>
        <taxon>Sphingomonadales</taxon>
        <taxon>Sphingomonadaceae</taxon>
        <taxon>Novosphingobium</taxon>
    </lineage>
</organism>
<dbReference type="InterPro" id="IPR001296">
    <property type="entry name" value="Glyco_trans_1"/>
</dbReference>
<comment type="caution">
    <text evidence="3">The sequence shown here is derived from an EMBL/GenBank/DDBJ whole genome shotgun (WGS) entry which is preliminary data.</text>
</comment>
<accession>A0A437NDJ4</accession>
<dbReference type="GO" id="GO:0016757">
    <property type="term" value="F:glycosyltransferase activity"/>
    <property type="evidence" value="ECO:0007669"/>
    <property type="project" value="InterPro"/>
</dbReference>
<dbReference type="AlphaFoldDB" id="A0A437NDJ4"/>
<evidence type="ECO:0000313" key="4">
    <source>
        <dbReference type="Proteomes" id="UP000282837"/>
    </source>
</evidence>
<keyword evidence="4" id="KW-1185">Reference proteome</keyword>
<dbReference type="SUPFAM" id="SSF53756">
    <property type="entry name" value="UDP-Glycosyltransferase/glycogen phosphorylase"/>
    <property type="match status" value="1"/>
</dbReference>
<feature type="domain" description="Glycosyl transferase family 1" evidence="1">
    <location>
        <begin position="209"/>
        <end position="354"/>
    </location>
</feature>
<name>A0A437NDJ4_9SPHN</name>
<keyword evidence="3" id="KW-0808">Transferase</keyword>
<dbReference type="PANTHER" id="PTHR45947">
    <property type="entry name" value="SULFOQUINOVOSYL TRANSFERASE SQD2"/>
    <property type="match status" value="1"/>
</dbReference>
<feature type="domain" description="Glycosyltransferase subfamily 4-like N-terminal" evidence="2">
    <location>
        <begin position="23"/>
        <end position="198"/>
    </location>
</feature>
<dbReference type="InterPro" id="IPR050194">
    <property type="entry name" value="Glycosyltransferase_grp1"/>
</dbReference>
<reference evidence="3 4" key="1">
    <citation type="submission" date="2019-01" db="EMBL/GenBank/DDBJ databases">
        <authorList>
            <person name="Chen W.-M."/>
        </authorList>
    </citation>
    <scope>NUCLEOTIDE SEQUENCE [LARGE SCALE GENOMIC DNA]</scope>
    <source>
        <strain evidence="3 4">FSY-9</strain>
    </source>
</reference>
<evidence type="ECO:0000259" key="1">
    <source>
        <dbReference type="Pfam" id="PF00534"/>
    </source>
</evidence>
<protein>
    <submittedName>
        <fullName evidence="3">Glycosyltransferase family 1 protein</fullName>
    </submittedName>
</protein>
<dbReference type="Pfam" id="PF13439">
    <property type="entry name" value="Glyco_transf_4"/>
    <property type="match status" value="1"/>
</dbReference>
<evidence type="ECO:0000313" key="3">
    <source>
        <dbReference type="EMBL" id="RVU07926.1"/>
    </source>
</evidence>
<dbReference type="Pfam" id="PF00534">
    <property type="entry name" value="Glycos_transf_1"/>
    <property type="match status" value="1"/>
</dbReference>
<gene>
    <name evidence="3" type="ORF">EOE18_02315</name>
</gene>
<proteinExistence type="predicted"/>
<evidence type="ECO:0000259" key="2">
    <source>
        <dbReference type="Pfam" id="PF13439"/>
    </source>
</evidence>
<dbReference type="Proteomes" id="UP000282837">
    <property type="component" value="Unassembled WGS sequence"/>
</dbReference>
<dbReference type="EMBL" id="SACO01000001">
    <property type="protein sequence ID" value="RVU07926.1"/>
    <property type="molecule type" value="Genomic_DNA"/>
</dbReference>
<dbReference type="RefSeq" id="WP_127705740.1">
    <property type="nucleotide sequence ID" value="NZ_SACO01000001.1"/>
</dbReference>
<dbReference type="PANTHER" id="PTHR45947:SF3">
    <property type="entry name" value="SULFOQUINOVOSYL TRANSFERASE SQD2"/>
    <property type="match status" value="1"/>
</dbReference>
<dbReference type="Gene3D" id="3.40.50.2000">
    <property type="entry name" value="Glycogen Phosphorylase B"/>
    <property type="match status" value="2"/>
</dbReference>
<dbReference type="OrthoDB" id="9802525at2"/>